<feature type="region of interest" description="Disordered" evidence="1">
    <location>
        <begin position="456"/>
        <end position="548"/>
    </location>
</feature>
<feature type="compositionally biased region" description="Polar residues" evidence="1">
    <location>
        <begin position="70"/>
        <end position="82"/>
    </location>
</feature>
<feature type="region of interest" description="Disordered" evidence="1">
    <location>
        <begin position="782"/>
        <end position="856"/>
    </location>
</feature>
<feature type="compositionally biased region" description="Basic and acidic residues" evidence="1">
    <location>
        <begin position="83"/>
        <end position="101"/>
    </location>
</feature>
<feature type="region of interest" description="Disordered" evidence="1">
    <location>
        <begin position="147"/>
        <end position="190"/>
    </location>
</feature>
<comment type="caution">
    <text evidence="2">The sequence shown here is derived from an EMBL/GenBank/DDBJ whole genome shotgun (WGS) entry which is preliminary data.</text>
</comment>
<evidence type="ECO:0000313" key="3">
    <source>
        <dbReference type="Proteomes" id="UP000735302"/>
    </source>
</evidence>
<feature type="region of interest" description="Disordered" evidence="1">
    <location>
        <begin position="338"/>
        <end position="361"/>
    </location>
</feature>
<keyword evidence="3" id="KW-1185">Reference proteome</keyword>
<evidence type="ECO:0000256" key="1">
    <source>
        <dbReference type="SAM" id="MobiDB-lite"/>
    </source>
</evidence>
<feature type="region of interest" description="Disordered" evidence="1">
    <location>
        <begin position="1"/>
        <end position="32"/>
    </location>
</feature>
<feature type="compositionally biased region" description="Basic and acidic residues" evidence="1">
    <location>
        <begin position="456"/>
        <end position="467"/>
    </location>
</feature>
<gene>
    <name evidence="2" type="ORF">PoB_007237600</name>
</gene>
<feature type="compositionally biased region" description="Low complexity" evidence="1">
    <location>
        <begin position="342"/>
        <end position="361"/>
    </location>
</feature>
<reference evidence="2 3" key="1">
    <citation type="journal article" date="2021" name="Elife">
        <title>Chloroplast acquisition without the gene transfer in kleptoplastic sea slugs, Plakobranchus ocellatus.</title>
        <authorList>
            <person name="Maeda T."/>
            <person name="Takahashi S."/>
            <person name="Yoshida T."/>
            <person name="Shimamura S."/>
            <person name="Takaki Y."/>
            <person name="Nagai Y."/>
            <person name="Toyoda A."/>
            <person name="Suzuki Y."/>
            <person name="Arimoto A."/>
            <person name="Ishii H."/>
            <person name="Satoh N."/>
            <person name="Nishiyama T."/>
            <person name="Hasebe M."/>
            <person name="Maruyama T."/>
            <person name="Minagawa J."/>
            <person name="Obokata J."/>
            <person name="Shigenobu S."/>
        </authorList>
    </citation>
    <scope>NUCLEOTIDE SEQUENCE [LARGE SCALE GENOMIC DNA]</scope>
</reference>
<proteinExistence type="predicted"/>
<evidence type="ECO:0000313" key="2">
    <source>
        <dbReference type="EMBL" id="GFO45871.1"/>
    </source>
</evidence>
<name>A0AAV4DPV2_9GAST</name>
<feature type="compositionally biased region" description="Basic and acidic residues" evidence="1">
    <location>
        <begin position="538"/>
        <end position="548"/>
    </location>
</feature>
<protein>
    <submittedName>
        <fullName evidence="2">Uncharacterized protein</fullName>
    </submittedName>
</protein>
<feature type="compositionally biased region" description="Basic and acidic residues" evidence="1">
    <location>
        <begin position="489"/>
        <end position="500"/>
    </location>
</feature>
<dbReference type="AlphaFoldDB" id="A0AAV4DPV2"/>
<dbReference type="Proteomes" id="UP000735302">
    <property type="component" value="Unassembled WGS sequence"/>
</dbReference>
<feature type="region of interest" description="Disordered" evidence="1">
    <location>
        <begin position="663"/>
        <end position="695"/>
    </location>
</feature>
<feature type="compositionally biased region" description="Basic residues" evidence="1">
    <location>
        <begin position="801"/>
        <end position="817"/>
    </location>
</feature>
<feature type="compositionally biased region" description="Polar residues" evidence="1">
    <location>
        <begin position="519"/>
        <end position="533"/>
    </location>
</feature>
<accession>A0AAV4DPV2</accession>
<feature type="region of interest" description="Disordered" evidence="1">
    <location>
        <begin position="62"/>
        <end position="109"/>
    </location>
</feature>
<feature type="compositionally biased region" description="Polar residues" evidence="1">
    <location>
        <begin position="149"/>
        <end position="190"/>
    </location>
</feature>
<organism evidence="2 3">
    <name type="scientific">Plakobranchus ocellatus</name>
    <dbReference type="NCBI Taxonomy" id="259542"/>
    <lineage>
        <taxon>Eukaryota</taxon>
        <taxon>Metazoa</taxon>
        <taxon>Spiralia</taxon>
        <taxon>Lophotrochozoa</taxon>
        <taxon>Mollusca</taxon>
        <taxon>Gastropoda</taxon>
        <taxon>Heterobranchia</taxon>
        <taxon>Euthyneura</taxon>
        <taxon>Panpulmonata</taxon>
        <taxon>Sacoglossa</taxon>
        <taxon>Placobranchoidea</taxon>
        <taxon>Plakobranchidae</taxon>
        <taxon>Plakobranchus</taxon>
    </lineage>
</organism>
<dbReference type="EMBL" id="BLXT01008083">
    <property type="protein sequence ID" value="GFO45871.1"/>
    <property type="molecule type" value="Genomic_DNA"/>
</dbReference>
<sequence>MKRSNKNSRAVAKPADTEPAKTTDVGLHDTGNGNQSSCQTLFTFNSNAMQLPLIDGFQTNKKQEGEASNRTENAYNSSASSNRTDDKKNNDIWISNEKENDTGISSKMNVTEREENDIWVCDNKKNNTGISSNKKNNALISNKKDNYTWIPQTNNSDMSMSTNKDTDTSISTNKNNGTLISNSKSSDYRISNNKRKNETCISIKDKKNNTLISNNKKSNDTLISNNKITETLIFNNKITGTLISNKKSSDTLISNHKKSNGTLISNNKITDTLIPNNKKSNDTLISNNKITDTLISNNKKSNDTLICNKKSSDKASEANNAAGLPRFAAAENRNFSFTNNASQSSQSKSTSSSYRNGSISSSETSIKRSSLISCERHSDLIDPFKPLWPELSPQSSTVNLAGLSYDFQAAGNDFFFVQTNSNDKRTLFQRSGPPRKSAIFDAIREFVERSPHIYDTTRSHQMAERWSDRRRKSIGGNPTDGLSLKKKPEKNSTDFQEKRKPSPTHESPVETSEACLLKNPSSRNGRPLLSNSPPEVKTSTDKDSKREVKDCSTLDIAGIKVKICAGKGNGDVDVLGKASISDTANLVALDPSKTTSQEVIREYQKFDSNLHKKNLLSSTKETSHDFGLDVNTASRHAHKEDTHSAFQTARICTLRRSPAYIKWPSAPRPADGVGTSGLTPQASHRPVGAGRPTTRQAAPKVATVCGIAQDQEFILWAVREGTLHPWWAYQTHGSVRVDQHCKGAPRFYPWAPFNPDLIADVRCQVLKSALGPPLPHLNPRALGPIMPEPHLSVSEHDSFHKRSGQGQGKKLRKKRRSAGMGRELSVAPEFQKKSSKAQTKNVLGQSRKAKARGESL</sequence>